<feature type="transmembrane region" description="Helical" evidence="10">
    <location>
        <begin position="88"/>
        <end position="112"/>
    </location>
</feature>
<feature type="transmembrane region" description="Helical" evidence="10">
    <location>
        <begin position="153"/>
        <end position="175"/>
    </location>
</feature>
<dbReference type="Gene3D" id="3.30.565.10">
    <property type="entry name" value="Histidine kinase-like ATPase, C-terminal domain"/>
    <property type="match status" value="1"/>
</dbReference>
<evidence type="ECO:0000259" key="12">
    <source>
        <dbReference type="Pfam" id="PF07730"/>
    </source>
</evidence>
<evidence type="ECO:0000256" key="9">
    <source>
        <dbReference type="SAM" id="MobiDB-lite"/>
    </source>
</evidence>
<dbReference type="Proteomes" id="UP000198122">
    <property type="component" value="Unassembled WGS sequence"/>
</dbReference>
<keyword evidence="10" id="KW-0812">Transmembrane</keyword>
<feature type="region of interest" description="Disordered" evidence="9">
    <location>
        <begin position="416"/>
        <end position="439"/>
    </location>
</feature>
<dbReference type="RefSeq" id="WP_088818905.1">
    <property type="nucleotide sequence ID" value="NZ_FYEZ01000003.1"/>
</dbReference>
<keyword evidence="7" id="KW-0067">ATP-binding</keyword>
<keyword evidence="3" id="KW-0597">Phosphoprotein</keyword>
<dbReference type="SUPFAM" id="SSF55874">
    <property type="entry name" value="ATPase domain of HSP90 chaperone/DNA topoisomerase II/histidine kinase"/>
    <property type="match status" value="1"/>
</dbReference>
<feature type="transmembrane region" description="Helical" evidence="10">
    <location>
        <begin position="124"/>
        <end position="147"/>
    </location>
</feature>
<dbReference type="GO" id="GO:0000155">
    <property type="term" value="F:phosphorelay sensor kinase activity"/>
    <property type="evidence" value="ECO:0007669"/>
    <property type="project" value="InterPro"/>
</dbReference>
<keyword evidence="14" id="KW-1185">Reference proteome</keyword>
<dbReference type="PANTHER" id="PTHR24421:SF10">
    <property type="entry name" value="NITRATE_NITRITE SENSOR PROTEIN NARQ"/>
    <property type="match status" value="1"/>
</dbReference>
<dbReference type="EMBL" id="FYEZ01000003">
    <property type="protein sequence ID" value="SNC73334.1"/>
    <property type="molecule type" value="Genomic_DNA"/>
</dbReference>
<dbReference type="AlphaFoldDB" id="A0A212U5H8"/>
<evidence type="ECO:0000256" key="3">
    <source>
        <dbReference type="ARBA" id="ARBA00022553"/>
    </source>
</evidence>
<evidence type="ECO:0000256" key="2">
    <source>
        <dbReference type="ARBA" id="ARBA00012438"/>
    </source>
</evidence>
<dbReference type="OrthoDB" id="227596at2"/>
<dbReference type="InterPro" id="IPR050482">
    <property type="entry name" value="Sensor_HK_TwoCompSys"/>
</dbReference>
<keyword evidence="10" id="KW-1133">Transmembrane helix</keyword>
<evidence type="ECO:0000256" key="5">
    <source>
        <dbReference type="ARBA" id="ARBA00022741"/>
    </source>
</evidence>
<evidence type="ECO:0000256" key="10">
    <source>
        <dbReference type="SAM" id="Phobius"/>
    </source>
</evidence>
<dbReference type="GO" id="GO:0005524">
    <property type="term" value="F:ATP binding"/>
    <property type="evidence" value="ECO:0007669"/>
    <property type="project" value="UniProtKB-KW"/>
</dbReference>
<feature type="transmembrane region" description="Helical" evidence="10">
    <location>
        <begin position="60"/>
        <end position="82"/>
    </location>
</feature>
<dbReference type="Pfam" id="PF07730">
    <property type="entry name" value="HisKA_3"/>
    <property type="match status" value="1"/>
</dbReference>
<proteinExistence type="predicted"/>
<name>A0A212U5H8_9MICO</name>
<evidence type="ECO:0000256" key="1">
    <source>
        <dbReference type="ARBA" id="ARBA00000085"/>
    </source>
</evidence>
<feature type="domain" description="Histidine kinase/HSP90-like ATPase" evidence="11">
    <location>
        <begin position="326"/>
        <end position="407"/>
    </location>
</feature>
<accession>A0A212U5H8</accession>
<dbReference type="CDD" id="cd16917">
    <property type="entry name" value="HATPase_UhpB-NarQ-NarX-like"/>
    <property type="match status" value="1"/>
</dbReference>
<comment type="catalytic activity">
    <reaction evidence="1">
        <text>ATP + protein L-histidine = ADP + protein N-phospho-L-histidine.</text>
        <dbReference type="EC" id="2.7.13.3"/>
    </reaction>
</comment>
<sequence>MSATAGPDPAATPAPWPLPWLGHAWRLVVVWVLGAILWLSTFGTSPAAHPDHLAGDTPLGIVDGLLAVDLLLGQVAVVLAGWRRRRPVVIALLTAALTSLSVFASPAALLCLVSLAAHRRWRPVLGVGVSSLLTVTLYEALVAPVLSPDASRGIWLLVVVVTSGLMLAVAALWGWNLGGRRQLTESWRIQAETARREQGARTAQARLAERTRIAREMHDVLAHRISVMTMHAGALSYREDLSPQEVREAAETIRRNGHTALEELRATLGVLRAEDITEGPREAPQPDLLALPDLVAETERAGTPVRLRVPEDFWPRAVGLPARTGRHAYRVVQEALTNARKHAPGAVVDVVVDGDEARGLTLRIANPRVPGAPRGDGSGFGLAGMGERVDLAGGRLAVRDAGADFVVDAWLPWGRVEADEQDRPSTDGRPTAGHEEEER</sequence>
<keyword evidence="4" id="KW-0808">Transferase</keyword>
<dbReference type="InterPro" id="IPR036890">
    <property type="entry name" value="HATPase_C_sf"/>
</dbReference>
<dbReference type="InterPro" id="IPR011712">
    <property type="entry name" value="Sig_transdc_His_kin_sub3_dim/P"/>
</dbReference>
<feature type="transmembrane region" description="Helical" evidence="10">
    <location>
        <begin position="20"/>
        <end position="39"/>
    </location>
</feature>
<keyword evidence="5" id="KW-0547">Nucleotide-binding</keyword>
<feature type="domain" description="Signal transduction histidine kinase subgroup 3 dimerisation and phosphoacceptor" evidence="12">
    <location>
        <begin position="209"/>
        <end position="274"/>
    </location>
</feature>
<evidence type="ECO:0000259" key="11">
    <source>
        <dbReference type="Pfam" id="PF02518"/>
    </source>
</evidence>
<keyword evidence="10" id="KW-0472">Membrane</keyword>
<evidence type="ECO:0000256" key="7">
    <source>
        <dbReference type="ARBA" id="ARBA00022840"/>
    </source>
</evidence>
<protein>
    <recommendedName>
        <fullName evidence="2">histidine kinase</fullName>
        <ecNumber evidence="2">2.7.13.3</ecNumber>
    </recommendedName>
</protein>
<dbReference type="GO" id="GO:0016020">
    <property type="term" value="C:membrane"/>
    <property type="evidence" value="ECO:0007669"/>
    <property type="project" value="InterPro"/>
</dbReference>
<dbReference type="InterPro" id="IPR003594">
    <property type="entry name" value="HATPase_dom"/>
</dbReference>
<evidence type="ECO:0000256" key="8">
    <source>
        <dbReference type="ARBA" id="ARBA00023012"/>
    </source>
</evidence>
<reference evidence="13" key="1">
    <citation type="submission" date="2017-06" db="EMBL/GenBank/DDBJ databases">
        <authorList>
            <person name="Kim H.J."/>
            <person name="Triplett B.A."/>
        </authorList>
    </citation>
    <scope>NUCLEOTIDE SEQUENCE [LARGE SCALE GENOMIC DNA]</scope>
    <source>
        <strain evidence="13">DSM 22179</strain>
    </source>
</reference>
<dbReference type="Gene3D" id="1.20.5.1930">
    <property type="match status" value="1"/>
</dbReference>
<keyword evidence="6 13" id="KW-0418">Kinase</keyword>
<dbReference type="GO" id="GO:0046983">
    <property type="term" value="F:protein dimerization activity"/>
    <property type="evidence" value="ECO:0007669"/>
    <property type="project" value="InterPro"/>
</dbReference>
<evidence type="ECO:0000313" key="13">
    <source>
        <dbReference type="EMBL" id="SNC73334.1"/>
    </source>
</evidence>
<dbReference type="PANTHER" id="PTHR24421">
    <property type="entry name" value="NITRATE/NITRITE SENSOR PROTEIN NARX-RELATED"/>
    <property type="match status" value="1"/>
</dbReference>
<evidence type="ECO:0000256" key="6">
    <source>
        <dbReference type="ARBA" id="ARBA00022777"/>
    </source>
</evidence>
<dbReference type="Pfam" id="PF02518">
    <property type="entry name" value="HATPase_c"/>
    <property type="match status" value="1"/>
</dbReference>
<dbReference type="EC" id="2.7.13.3" evidence="2"/>
<evidence type="ECO:0000256" key="4">
    <source>
        <dbReference type="ARBA" id="ARBA00022679"/>
    </source>
</evidence>
<organism evidence="13 14">
    <name type="scientific">Kytococcus aerolatus</name>
    <dbReference type="NCBI Taxonomy" id="592308"/>
    <lineage>
        <taxon>Bacteria</taxon>
        <taxon>Bacillati</taxon>
        <taxon>Actinomycetota</taxon>
        <taxon>Actinomycetes</taxon>
        <taxon>Micrococcales</taxon>
        <taxon>Kytococcaceae</taxon>
        <taxon>Kytococcus</taxon>
    </lineage>
</organism>
<keyword evidence="8" id="KW-0902">Two-component regulatory system</keyword>
<evidence type="ECO:0000313" key="14">
    <source>
        <dbReference type="Proteomes" id="UP000198122"/>
    </source>
</evidence>
<gene>
    <name evidence="13" type="ORF">SAMN05445756_1913</name>
</gene>